<dbReference type="Pfam" id="PF08327">
    <property type="entry name" value="AHSA1"/>
    <property type="match status" value="1"/>
</dbReference>
<comment type="similarity">
    <text evidence="1">Belongs to the AHA1 family.</text>
</comment>
<accession>A0A975FXR6</accession>
<protein>
    <submittedName>
        <fullName evidence="3">SRPBCC family protein</fullName>
    </submittedName>
</protein>
<gene>
    <name evidence="3" type="ORF">KCG34_19220</name>
</gene>
<proteinExistence type="inferred from homology"/>
<dbReference type="EMBL" id="CP073078">
    <property type="protein sequence ID" value="QUD87169.1"/>
    <property type="molecule type" value="Genomic_DNA"/>
</dbReference>
<organism evidence="3 4">
    <name type="scientific">Phenylobacterium montanum</name>
    <dbReference type="NCBI Taxonomy" id="2823693"/>
    <lineage>
        <taxon>Bacteria</taxon>
        <taxon>Pseudomonadati</taxon>
        <taxon>Pseudomonadota</taxon>
        <taxon>Alphaproteobacteria</taxon>
        <taxon>Caulobacterales</taxon>
        <taxon>Caulobacteraceae</taxon>
        <taxon>Phenylobacterium</taxon>
    </lineage>
</organism>
<keyword evidence="4" id="KW-1185">Reference proteome</keyword>
<dbReference type="Gene3D" id="3.30.530.20">
    <property type="match status" value="1"/>
</dbReference>
<evidence type="ECO:0000313" key="4">
    <source>
        <dbReference type="Proteomes" id="UP000676409"/>
    </source>
</evidence>
<dbReference type="CDD" id="cd08900">
    <property type="entry name" value="SRPBCC_CalC_Aha1-like_7"/>
    <property type="match status" value="1"/>
</dbReference>
<dbReference type="AlphaFoldDB" id="A0A975FXR6"/>
<evidence type="ECO:0000259" key="2">
    <source>
        <dbReference type="Pfam" id="PF08327"/>
    </source>
</evidence>
<sequence>MTQRNVTHGTFCIERRFDAAPARVFKAFSDIKAKQQWFNGPPGWVRNHHELDFRVGGQEISDVGPPGGMHHIFQARYWDIVPNERIVFSYDMQMDRTRISVSLTTVELRPDGGGTRLCFTEQGVFFADSDGPDGREEGTKFLLDALAVSLTEAPADA</sequence>
<dbReference type="RefSeq" id="WP_211937221.1">
    <property type="nucleotide sequence ID" value="NZ_CP073078.1"/>
</dbReference>
<dbReference type="SUPFAM" id="SSF55961">
    <property type="entry name" value="Bet v1-like"/>
    <property type="match status" value="1"/>
</dbReference>
<reference evidence="3" key="1">
    <citation type="submission" date="2021-04" db="EMBL/GenBank/DDBJ databases">
        <title>The complete genome sequence of Caulobacter sp. S6.</title>
        <authorList>
            <person name="Tang Y."/>
            <person name="Ouyang W."/>
            <person name="Liu Q."/>
            <person name="Huang B."/>
            <person name="Guo Z."/>
            <person name="Lei P."/>
        </authorList>
    </citation>
    <scope>NUCLEOTIDE SEQUENCE</scope>
    <source>
        <strain evidence="3">S6</strain>
    </source>
</reference>
<dbReference type="InterPro" id="IPR013538">
    <property type="entry name" value="ASHA1/2-like_C"/>
</dbReference>
<evidence type="ECO:0000313" key="3">
    <source>
        <dbReference type="EMBL" id="QUD87169.1"/>
    </source>
</evidence>
<dbReference type="KEGG" id="caul:KCG34_19220"/>
<evidence type="ECO:0000256" key="1">
    <source>
        <dbReference type="ARBA" id="ARBA00006817"/>
    </source>
</evidence>
<name>A0A975FXR6_9CAUL</name>
<dbReference type="InterPro" id="IPR023393">
    <property type="entry name" value="START-like_dom_sf"/>
</dbReference>
<dbReference type="Proteomes" id="UP000676409">
    <property type="component" value="Chromosome"/>
</dbReference>
<feature type="domain" description="Activator of Hsp90 ATPase homologue 1/2-like C-terminal" evidence="2">
    <location>
        <begin position="18"/>
        <end position="147"/>
    </location>
</feature>